<sequence>MKTIILSAVLATTANAVAGQTNDKQSMNSAPVTCKLTTPELQQRKKTVIAELKGLLLERTETLKGVKYKFENSDKMIDLVANFIKTERMCCSFFDFNLFVSADNGFMWLELSGPEGTKQFIKDEIDF</sequence>
<dbReference type="AlphaFoldDB" id="A0AAP2GGI5"/>
<dbReference type="EMBL" id="JAHESC010000006">
    <property type="protein sequence ID" value="MBT1686166.1"/>
    <property type="molecule type" value="Genomic_DNA"/>
</dbReference>
<keyword evidence="1" id="KW-0732">Signal</keyword>
<dbReference type="RefSeq" id="WP_254089404.1">
    <property type="nucleotide sequence ID" value="NZ_JAHESC010000006.1"/>
</dbReference>
<evidence type="ECO:0000313" key="2">
    <source>
        <dbReference type="EMBL" id="MBT1686166.1"/>
    </source>
</evidence>
<feature type="chain" id="PRO_5042911769" evidence="1">
    <location>
        <begin position="19"/>
        <end position="127"/>
    </location>
</feature>
<feature type="signal peptide" evidence="1">
    <location>
        <begin position="1"/>
        <end position="18"/>
    </location>
</feature>
<organism evidence="2 3">
    <name type="scientific">Dawidia soli</name>
    <dbReference type="NCBI Taxonomy" id="2782352"/>
    <lineage>
        <taxon>Bacteria</taxon>
        <taxon>Pseudomonadati</taxon>
        <taxon>Bacteroidota</taxon>
        <taxon>Cytophagia</taxon>
        <taxon>Cytophagales</taxon>
        <taxon>Chryseotaleaceae</taxon>
        <taxon>Dawidia</taxon>
    </lineage>
</organism>
<dbReference type="Proteomes" id="UP001319180">
    <property type="component" value="Unassembled WGS sequence"/>
</dbReference>
<accession>A0AAP2GGI5</accession>
<evidence type="ECO:0000256" key="1">
    <source>
        <dbReference type="SAM" id="SignalP"/>
    </source>
</evidence>
<proteinExistence type="predicted"/>
<gene>
    <name evidence="2" type="ORF">KK078_06335</name>
</gene>
<name>A0AAP2GGI5_9BACT</name>
<evidence type="ECO:0000313" key="3">
    <source>
        <dbReference type="Proteomes" id="UP001319180"/>
    </source>
</evidence>
<reference evidence="2 3" key="1">
    <citation type="submission" date="2021-05" db="EMBL/GenBank/DDBJ databases">
        <title>A Polyphasic approach of four new species of the genus Ohtaekwangia: Ohtaekwangia histidinii sp. nov., Ohtaekwangia cretensis sp. nov., Ohtaekwangia indiensis sp. nov., Ohtaekwangia reichenbachii sp. nov. from diverse environment.</title>
        <authorList>
            <person name="Octaviana S."/>
        </authorList>
    </citation>
    <scope>NUCLEOTIDE SEQUENCE [LARGE SCALE GENOMIC DNA]</scope>
    <source>
        <strain evidence="2 3">PWU37</strain>
    </source>
</reference>
<protein>
    <submittedName>
        <fullName evidence="2">Uncharacterized protein</fullName>
    </submittedName>
</protein>
<comment type="caution">
    <text evidence="2">The sequence shown here is derived from an EMBL/GenBank/DDBJ whole genome shotgun (WGS) entry which is preliminary data.</text>
</comment>
<keyword evidence="3" id="KW-1185">Reference proteome</keyword>